<feature type="region of interest" description="Disordered" evidence="7">
    <location>
        <begin position="179"/>
        <end position="227"/>
    </location>
</feature>
<reference evidence="9 10" key="1">
    <citation type="submission" date="2024-04" db="EMBL/GenBank/DDBJ databases">
        <title>genome sequences of Mucor flavus KT1a and Helicostylum pulchrum KT1b strains isolated from the surface of a dry-aged beef.</title>
        <authorList>
            <person name="Toyotome T."/>
            <person name="Hosono M."/>
            <person name="Torimaru M."/>
            <person name="Fukuda K."/>
            <person name="Mikami N."/>
        </authorList>
    </citation>
    <scope>NUCLEOTIDE SEQUENCE [LARGE SCALE GENOMIC DNA]</scope>
    <source>
        <strain evidence="9 10">KT1a</strain>
    </source>
</reference>
<keyword evidence="6" id="KW-0175">Coiled coil</keyword>
<evidence type="ECO:0000256" key="6">
    <source>
        <dbReference type="SAM" id="Coils"/>
    </source>
</evidence>
<dbReference type="Pfam" id="PF00010">
    <property type="entry name" value="HLH"/>
    <property type="match status" value="1"/>
</dbReference>
<dbReference type="PANTHER" id="PTHR15741:SF27">
    <property type="entry name" value="TRANSCRIPTION FACTOR AP-4"/>
    <property type="match status" value="1"/>
</dbReference>
<feature type="coiled-coil region" evidence="6">
    <location>
        <begin position="325"/>
        <end position="352"/>
    </location>
</feature>
<protein>
    <recommendedName>
        <fullName evidence="8">BHLH domain-containing protein</fullName>
    </recommendedName>
</protein>
<evidence type="ECO:0000256" key="1">
    <source>
        <dbReference type="ARBA" id="ARBA00004123"/>
    </source>
</evidence>
<keyword evidence="3" id="KW-0238">DNA-binding</keyword>
<keyword evidence="5" id="KW-0539">Nucleus</keyword>
<feature type="region of interest" description="Disordered" evidence="7">
    <location>
        <begin position="90"/>
        <end position="123"/>
    </location>
</feature>
<dbReference type="Gene3D" id="4.10.280.10">
    <property type="entry name" value="Helix-loop-helix DNA-binding domain"/>
    <property type="match status" value="1"/>
</dbReference>
<proteinExistence type="predicted"/>
<evidence type="ECO:0000256" key="2">
    <source>
        <dbReference type="ARBA" id="ARBA00023015"/>
    </source>
</evidence>
<organism evidence="9 10">
    <name type="scientific">Mucor flavus</name>
    <dbReference type="NCBI Taxonomy" id="439312"/>
    <lineage>
        <taxon>Eukaryota</taxon>
        <taxon>Fungi</taxon>
        <taxon>Fungi incertae sedis</taxon>
        <taxon>Mucoromycota</taxon>
        <taxon>Mucoromycotina</taxon>
        <taxon>Mucoromycetes</taxon>
        <taxon>Mucorales</taxon>
        <taxon>Mucorineae</taxon>
        <taxon>Mucoraceae</taxon>
        <taxon>Mucor</taxon>
    </lineage>
</organism>
<evidence type="ECO:0000313" key="10">
    <source>
        <dbReference type="Proteomes" id="UP001473302"/>
    </source>
</evidence>
<gene>
    <name evidence="9" type="ORF">MFLAVUS_000610</name>
</gene>
<evidence type="ECO:0000256" key="5">
    <source>
        <dbReference type="ARBA" id="ARBA00023242"/>
    </source>
</evidence>
<sequence length="380" mass="43869">MIDDVEPLREPVPFEDFQFSLGLDPEFAMPIPLDMPPPPPPMSDHDLFSVDPSIPTPLNHAVLDEQDHKAFSQFLDQFFVDPNMQIDSQFSMYQNNQPPPLSLDYNQQHHPQHHSHQHQEEYNRQTHILHSLDEQKRYFNQKESEPQPHERPGAVYLQSSNTITAPYIKPILRESSSLSIKQEDEASPTSSSGGSSGGAIRRGKPHKELLTEEEKRSNHIASEQKRRSMIRSGFKDLTEIVPTLKNINNSKSTVLFKAVDYIKYLEKRNRNLREKIKNLEVRVEVEGRMGVLGNRSLYNSRRDDTSSNNQQDSNSNNPSAALLQHKTQQRQLMELQEKLQIHQKMLAQQRRMFEPRWTNDKSTVVENKMEVDTSKTTVSA</sequence>
<feature type="coiled-coil region" evidence="6">
    <location>
        <begin position="262"/>
        <end position="289"/>
    </location>
</feature>
<comment type="subcellular location">
    <subcellularLocation>
        <location evidence="1">Nucleus</location>
    </subcellularLocation>
</comment>
<feature type="region of interest" description="Disordered" evidence="7">
    <location>
        <begin position="295"/>
        <end position="319"/>
    </location>
</feature>
<dbReference type="SMART" id="SM00353">
    <property type="entry name" value="HLH"/>
    <property type="match status" value="1"/>
</dbReference>
<evidence type="ECO:0000256" key="4">
    <source>
        <dbReference type="ARBA" id="ARBA00023163"/>
    </source>
</evidence>
<dbReference type="Proteomes" id="UP001473302">
    <property type="component" value="Unassembled WGS sequence"/>
</dbReference>
<keyword evidence="2" id="KW-0805">Transcription regulation</keyword>
<dbReference type="PROSITE" id="PS50888">
    <property type="entry name" value="BHLH"/>
    <property type="match status" value="1"/>
</dbReference>
<accession>A0ABP9YK66</accession>
<dbReference type="SUPFAM" id="SSF47459">
    <property type="entry name" value="HLH, helix-loop-helix DNA-binding domain"/>
    <property type="match status" value="1"/>
</dbReference>
<comment type="caution">
    <text evidence="9">The sequence shown here is derived from an EMBL/GenBank/DDBJ whole genome shotgun (WGS) entry which is preliminary data.</text>
</comment>
<feature type="domain" description="BHLH" evidence="8">
    <location>
        <begin position="214"/>
        <end position="265"/>
    </location>
</feature>
<dbReference type="EMBL" id="BAABUK010000002">
    <property type="protein sequence ID" value="GAA5807254.1"/>
    <property type="molecule type" value="Genomic_DNA"/>
</dbReference>
<evidence type="ECO:0000259" key="8">
    <source>
        <dbReference type="PROSITE" id="PS50888"/>
    </source>
</evidence>
<dbReference type="PANTHER" id="PTHR15741">
    <property type="entry name" value="BASIC HELIX-LOOP-HELIX ZIP TRANSCRIPTION FACTOR"/>
    <property type="match status" value="1"/>
</dbReference>
<keyword evidence="10" id="KW-1185">Reference proteome</keyword>
<keyword evidence="4" id="KW-0804">Transcription</keyword>
<dbReference type="InterPro" id="IPR036638">
    <property type="entry name" value="HLH_DNA-bd_sf"/>
</dbReference>
<dbReference type="InterPro" id="IPR052207">
    <property type="entry name" value="Max-like/E-box_TFs"/>
</dbReference>
<feature type="compositionally biased region" description="Low complexity" evidence="7">
    <location>
        <begin position="306"/>
        <end position="319"/>
    </location>
</feature>
<evidence type="ECO:0000256" key="3">
    <source>
        <dbReference type="ARBA" id="ARBA00023125"/>
    </source>
</evidence>
<evidence type="ECO:0000256" key="7">
    <source>
        <dbReference type="SAM" id="MobiDB-lite"/>
    </source>
</evidence>
<name>A0ABP9YK66_9FUNG</name>
<evidence type="ECO:0000313" key="9">
    <source>
        <dbReference type="EMBL" id="GAA5807254.1"/>
    </source>
</evidence>
<feature type="compositionally biased region" description="Basic and acidic residues" evidence="7">
    <location>
        <begin position="206"/>
        <end position="226"/>
    </location>
</feature>
<dbReference type="InterPro" id="IPR011598">
    <property type="entry name" value="bHLH_dom"/>
</dbReference>